<sequence length="156" mass="17009">MPSAAPPLTPAADRRLAAFGRRIHARRKALKVSATAAAEAAGVSRMTLHRIERGEPSVTMGAYMNAIAALGLDVDVVPSTQSAQPAPIPGGVRIADYPQLRRLAWQLAPGTELTPEEAWATYERNWRHVDASVLHARERRLLDELARALGRKPLHD</sequence>
<name>A0A561C3F6_9BURK</name>
<evidence type="ECO:0000313" key="3">
    <source>
        <dbReference type="Proteomes" id="UP000319722"/>
    </source>
</evidence>
<dbReference type="OrthoDB" id="5422231at2"/>
<organism evidence="2 3">
    <name type="scientific">Variovorax beijingensis</name>
    <dbReference type="NCBI Taxonomy" id="2496117"/>
    <lineage>
        <taxon>Bacteria</taxon>
        <taxon>Pseudomonadati</taxon>
        <taxon>Pseudomonadota</taxon>
        <taxon>Betaproteobacteria</taxon>
        <taxon>Burkholderiales</taxon>
        <taxon>Comamonadaceae</taxon>
        <taxon>Variovorax</taxon>
    </lineage>
</organism>
<evidence type="ECO:0000313" key="2">
    <source>
        <dbReference type="EMBL" id="TWD85550.1"/>
    </source>
</evidence>
<dbReference type="SUPFAM" id="SSF47413">
    <property type="entry name" value="lambda repressor-like DNA-binding domains"/>
    <property type="match status" value="1"/>
</dbReference>
<comment type="caution">
    <text evidence="2">The sequence shown here is derived from an EMBL/GenBank/DDBJ whole genome shotgun (WGS) entry which is preliminary data.</text>
</comment>
<dbReference type="InterPro" id="IPR001387">
    <property type="entry name" value="Cro/C1-type_HTH"/>
</dbReference>
<dbReference type="Pfam" id="PF13560">
    <property type="entry name" value="HTH_31"/>
    <property type="match status" value="1"/>
</dbReference>
<feature type="domain" description="HTH cro/C1-type" evidence="1">
    <location>
        <begin position="23"/>
        <end position="77"/>
    </location>
</feature>
<dbReference type="SMART" id="SM00530">
    <property type="entry name" value="HTH_XRE"/>
    <property type="match status" value="1"/>
</dbReference>
<dbReference type="Gene3D" id="1.10.260.40">
    <property type="entry name" value="lambda repressor-like DNA-binding domains"/>
    <property type="match status" value="1"/>
</dbReference>
<reference evidence="2 3" key="1">
    <citation type="submission" date="2019-06" db="EMBL/GenBank/DDBJ databases">
        <title>Sorghum-associated microbial communities from plants grown in Nebraska, USA.</title>
        <authorList>
            <person name="Schachtman D."/>
        </authorList>
    </citation>
    <scope>NUCLEOTIDE SEQUENCE [LARGE SCALE GENOMIC DNA]</scope>
    <source>
        <strain evidence="2 3">T529</strain>
    </source>
</reference>
<dbReference type="Proteomes" id="UP000319722">
    <property type="component" value="Unassembled WGS sequence"/>
</dbReference>
<dbReference type="PROSITE" id="PS50943">
    <property type="entry name" value="HTH_CROC1"/>
    <property type="match status" value="1"/>
</dbReference>
<dbReference type="GO" id="GO:0003677">
    <property type="term" value="F:DNA binding"/>
    <property type="evidence" value="ECO:0007669"/>
    <property type="project" value="InterPro"/>
</dbReference>
<protein>
    <submittedName>
        <fullName evidence="2">Transcriptional regulator with XRE-family HTH domain</fullName>
    </submittedName>
</protein>
<dbReference type="CDD" id="cd00093">
    <property type="entry name" value="HTH_XRE"/>
    <property type="match status" value="1"/>
</dbReference>
<gene>
    <name evidence="2" type="ORF">FB547_10562</name>
</gene>
<dbReference type="RefSeq" id="WP_145743999.1">
    <property type="nucleotide sequence ID" value="NZ_VIVL01000005.1"/>
</dbReference>
<accession>A0A561C3F6</accession>
<dbReference type="InterPro" id="IPR010982">
    <property type="entry name" value="Lambda_DNA-bd_dom_sf"/>
</dbReference>
<evidence type="ECO:0000259" key="1">
    <source>
        <dbReference type="PROSITE" id="PS50943"/>
    </source>
</evidence>
<dbReference type="EMBL" id="VIVL01000005">
    <property type="protein sequence ID" value="TWD85550.1"/>
    <property type="molecule type" value="Genomic_DNA"/>
</dbReference>
<dbReference type="AlphaFoldDB" id="A0A561C3F6"/>
<proteinExistence type="predicted"/>